<name>A0A9J6P4M6_9CLOT</name>
<dbReference type="GO" id="GO:0055085">
    <property type="term" value="P:transmembrane transport"/>
    <property type="evidence" value="ECO:0007669"/>
    <property type="project" value="InterPro"/>
</dbReference>
<comment type="caution">
    <text evidence="9">The sequence shown here is derived from an EMBL/GenBank/DDBJ whole genome shotgun (WGS) entry which is preliminary data.</text>
</comment>
<evidence type="ECO:0000256" key="3">
    <source>
        <dbReference type="ARBA" id="ARBA00022475"/>
    </source>
</evidence>
<keyword evidence="10" id="KW-1185">Reference proteome</keyword>
<evidence type="ECO:0000259" key="8">
    <source>
        <dbReference type="PROSITE" id="PS50928"/>
    </source>
</evidence>
<dbReference type="CDD" id="cd06261">
    <property type="entry name" value="TM_PBP2"/>
    <property type="match status" value="1"/>
</dbReference>
<dbReference type="PANTHER" id="PTHR30151:SF0">
    <property type="entry name" value="ABC TRANSPORTER PERMEASE PROTEIN MJ0413-RELATED"/>
    <property type="match status" value="1"/>
</dbReference>
<evidence type="ECO:0000256" key="1">
    <source>
        <dbReference type="ARBA" id="ARBA00004651"/>
    </source>
</evidence>
<comment type="subcellular location">
    <subcellularLocation>
        <location evidence="1 7">Cell membrane</location>
        <topology evidence="1 7">Multi-pass membrane protein</topology>
    </subcellularLocation>
</comment>
<dbReference type="Gene3D" id="1.10.3720.10">
    <property type="entry name" value="MetI-like"/>
    <property type="match status" value="1"/>
</dbReference>
<proteinExistence type="inferred from homology"/>
<dbReference type="EMBL" id="JAGSOJ010000004">
    <property type="protein sequence ID" value="MCM1991663.1"/>
    <property type="molecule type" value="Genomic_DNA"/>
</dbReference>
<reference evidence="9" key="2">
    <citation type="submission" date="2021-04" db="EMBL/GenBank/DDBJ databases">
        <authorList>
            <person name="Dong X."/>
        </authorList>
    </citation>
    <scope>NUCLEOTIDE SEQUENCE</scope>
    <source>
        <strain evidence="9">ZWT</strain>
    </source>
</reference>
<protein>
    <submittedName>
        <fullName evidence="9">ABC transporter permease</fullName>
    </submittedName>
</protein>
<evidence type="ECO:0000313" key="10">
    <source>
        <dbReference type="Proteomes" id="UP001056429"/>
    </source>
</evidence>
<keyword evidence="6 7" id="KW-0472">Membrane</keyword>
<evidence type="ECO:0000256" key="7">
    <source>
        <dbReference type="RuleBase" id="RU363032"/>
    </source>
</evidence>
<sequence>MRIRENKITNFILALLLIFAIWQIVGMIMKSPILPPPTKIMINIFTTFRSHIAIHALHSLRRIIIGLSLSVTLGTLIGVLMGYFKNIDSILSPIIYFNYPIPKIALLPIVMLMFGLGDLTKIFMIFLITFFQIVVSIRDEVKNIPEEVFYPMYSVGANNVEIIREIILPGIVPGILTSLRIGIGTSISVLFFTENFGTEYGMGYFIMDSWMRVNYIQMYSGILILSFIGLVIFITIDVIENICFPWR</sequence>
<evidence type="ECO:0000256" key="5">
    <source>
        <dbReference type="ARBA" id="ARBA00022989"/>
    </source>
</evidence>
<gene>
    <name evidence="9" type="ORF">KDK92_18150</name>
</gene>
<keyword evidence="3" id="KW-1003">Cell membrane</keyword>
<feature type="transmembrane region" description="Helical" evidence="7">
    <location>
        <begin position="12"/>
        <end position="34"/>
    </location>
</feature>
<organism evidence="9 10">
    <name type="scientific">Oceanirhabdus seepicola</name>
    <dbReference type="NCBI Taxonomy" id="2828781"/>
    <lineage>
        <taxon>Bacteria</taxon>
        <taxon>Bacillati</taxon>
        <taxon>Bacillota</taxon>
        <taxon>Clostridia</taxon>
        <taxon>Eubacteriales</taxon>
        <taxon>Clostridiaceae</taxon>
        <taxon>Oceanirhabdus</taxon>
    </lineage>
</organism>
<feature type="domain" description="ABC transmembrane type-1" evidence="8">
    <location>
        <begin position="56"/>
        <end position="240"/>
    </location>
</feature>
<dbReference type="GO" id="GO:0005886">
    <property type="term" value="C:plasma membrane"/>
    <property type="evidence" value="ECO:0007669"/>
    <property type="project" value="UniProtKB-SubCell"/>
</dbReference>
<accession>A0A9J6P4M6</accession>
<evidence type="ECO:0000313" key="9">
    <source>
        <dbReference type="EMBL" id="MCM1991663.1"/>
    </source>
</evidence>
<evidence type="ECO:0000256" key="6">
    <source>
        <dbReference type="ARBA" id="ARBA00023136"/>
    </source>
</evidence>
<feature type="transmembrane region" description="Helical" evidence="7">
    <location>
        <begin position="104"/>
        <end position="135"/>
    </location>
</feature>
<dbReference type="SUPFAM" id="SSF161098">
    <property type="entry name" value="MetI-like"/>
    <property type="match status" value="1"/>
</dbReference>
<keyword evidence="4 7" id="KW-0812">Transmembrane</keyword>
<feature type="transmembrane region" description="Helical" evidence="7">
    <location>
        <begin position="216"/>
        <end position="239"/>
    </location>
</feature>
<evidence type="ECO:0000256" key="2">
    <source>
        <dbReference type="ARBA" id="ARBA00022448"/>
    </source>
</evidence>
<dbReference type="AlphaFoldDB" id="A0A9J6P4M6"/>
<dbReference type="Pfam" id="PF00528">
    <property type="entry name" value="BPD_transp_1"/>
    <property type="match status" value="1"/>
</dbReference>
<keyword evidence="5 7" id="KW-1133">Transmembrane helix</keyword>
<evidence type="ECO:0000256" key="4">
    <source>
        <dbReference type="ARBA" id="ARBA00022692"/>
    </source>
</evidence>
<feature type="transmembrane region" description="Helical" evidence="7">
    <location>
        <begin position="64"/>
        <end position="84"/>
    </location>
</feature>
<dbReference type="PROSITE" id="PS50928">
    <property type="entry name" value="ABC_TM1"/>
    <property type="match status" value="1"/>
</dbReference>
<dbReference type="Proteomes" id="UP001056429">
    <property type="component" value="Unassembled WGS sequence"/>
</dbReference>
<reference evidence="9" key="1">
    <citation type="journal article" date="2021" name="mSystems">
        <title>Bacteria and Archaea Synergistically Convert Glycine Betaine to Biogenic Methane in the Formosa Cold Seep of the South China Sea.</title>
        <authorList>
            <person name="Li L."/>
            <person name="Zhang W."/>
            <person name="Zhang S."/>
            <person name="Song L."/>
            <person name="Sun Q."/>
            <person name="Zhang H."/>
            <person name="Xiang H."/>
            <person name="Dong X."/>
        </authorList>
    </citation>
    <scope>NUCLEOTIDE SEQUENCE</scope>
    <source>
        <strain evidence="9">ZWT</strain>
    </source>
</reference>
<comment type="similarity">
    <text evidence="7">Belongs to the binding-protein-dependent transport system permease family.</text>
</comment>
<dbReference type="PANTHER" id="PTHR30151">
    <property type="entry name" value="ALKANE SULFONATE ABC TRANSPORTER-RELATED, MEMBRANE SUBUNIT"/>
    <property type="match status" value="1"/>
</dbReference>
<feature type="transmembrane region" description="Helical" evidence="7">
    <location>
        <begin position="166"/>
        <end position="192"/>
    </location>
</feature>
<keyword evidence="2 7" id="KW-0813">Transport</keyword>
<dbReference type="InterPro" id="IPR035906">
    <property type="entry name" value="MetI-like_sf"/>
</dbReference>
<dbReference type="InterPro" id="IPR000515">
    <property type="entry name" value="MetI-like"/>
</dbReference>
<dbReference type="RefSeq" id="WP_250860806.1">
    <property type="nucleotide sequence ID" value="NZ_JAGSOJ010000004.1"/>
</dbReference>